<feature type="domain" description="GAF" evidence="3">
    <location>
        <begin position="206"/>
        <end position="346"/>
    </location>
</feature>
<feature type="transmembrane region" description="Helical" evidence="2">
    <location>
        <begin position="86"/>
        <end position="105"/>
    </location>
</feature>
<reference evidence="5" key="1">
    <citation type="journal article" date="2019" name="Int. J. Syst. Evol. Microbiol.">
        <title>The Global Catalogue of Microorganisms (GCM) 10K type strain sequencing project: providing services to taxonomists for standard genome sequencing and annotation.</title>
        <authorList>
            <consortium name="The Broad Institute Genomics Platform"/>
            <consortium name="The Broad Institute Genome Sequencing Center for Infectious Disease"/>
            <person name="Wu L."/>
            <person name="Ma J."/>
        </authorList>
    </citation>
    <scope>NUCLEOTIDE SEQUENCE [LARGE SCALE GENOMIC DNA]</scope>
    <source>
        <strain evidence="5">CGMCC 1.10832</strain>
    </source>
</reference>
<keyword evidence="2" id="KW-0812">Transmembrane</keyword>
<keyword evidence="2" id="KW-1133">Transmembrane helix</keyword>
<keyword evidence="5" id="KW-1185">Reference proteome</keyword>
<dbReference type="RefSeq" id="WP_188460053.1">
    <property type="nucleotide sequence ID" value="NZ_BAABHU010000001.1"/>
</dbReference>
<dbReference type="Pfam" id="PF01590">
    <property type="entry name" value="GAF"/>
    <property type="match status" value="1"/>
</dbReference>
<dbReference type="Gene3D" id="3.30.450.40">
    <property type="match status" value="1"/>
</dbReference>
<dbReference type="InterPro" id="IPR036097">
    <property type="entry name" value="HisK_dim/P_sf"/>
</dbReference>
<feature type="transmembrane region" description="Helical" evidence="2">
    <location>
        <begin position="26"/>
        <end position="46"/>
    </location>
</feature>
<organism evidence="4 5">
    <name type="scientific">Marivirga lumbricoides</name>
    <dbReference type="NCBI Taxonomy" id="1046115"/>
    <lineage>
        <taxon>Bacteria</taxon>
        <taxon>Pseudomonadati</taxon>
        <taxon>Bacteroidota</taxon>
        <taxon>Cytophagia</taxon>
        <taxon>Cytophagales</taxon>
        <taxon>Marivirgaceae</taxon>
        <taxon>Marivirga</taxon>
    </lineage>
</organism>
<evidence type="ECO:0000256" key="2">
    <source>
        <dbReference type="SAM" id="Phobius"/>
    </source>
</evidence>
<name>A0ABQ1L9T1_9BACT</name>
<dbReference type="InterPro" id="IPR029016">
    <property type="entry name" value="GAF-like_dom_sf"/>
</dbReference>
<proteinExistence type="predicted"/>
<evidence type="ECO:0000259" key="3">
    <source>
        <dbReference type="Pfam" id="PF01590"/>
    </source>
</evidence>
<evidence type="ECO:0000313" key="5">
    <source>
        <dbReference type="Proteomes" id="UP000636010"/>
    </source>
</evidence>
<sequence>MVSLSMIGISLDTYTYYDNYIVEHIYLQYFCIAVSFASLILVIINIERFYKIAYLLTVYSVILTLLSTSFFYNYFNFDEPVNQSFIGLRDTYYMIIFTAISGFIIDKRHIIIQGILLNILILYYTFYLKDSFFLENIFVNIFTSIGFIIMCYFLVRTITRLNEGLNQTIIETQKRHELSQLRTTKLSIYQGAMVKLIKANTLHIYDLESLYYNICKIAAECMGVNRVSIWAFESDNTVLVRKTLYANSELNEEVMVIREADNPLYFHSLQNKFFIKADNVYTNQDTKAFTSTYLEPLNICSMLDCLFRLDGEPAGVICCETQEKFMNWTMEDVLFVQSLADYAAIAHKNQQIKQLLEEIRSKNISLESQIGENRLMNDELNALNEELMSVNEGLEKTVMERTSILQDQNEQLAEYAFINSHLLRAPIARILGLANIITKEVKLDKDKHMLEALHITTQELDEIVRKIGDILYEERPMSRADVKEMISRNMSNNN</sequence>
<dbReference type="SUPFAM" id="SSF55781">
    <property type="entry name" value="GAF domain-like"/>
    <property type="match status" value="1"/>
</dbReference>
<keyword evidence="2" id="KW-0472">Membrane</keyword>
<dbReference type="Proteomes" id="UP000636010">
    <property type="component" value="Unassembled WGS sequence"/>
</dbReference>
<feature type="transmembrane region" description="Helical" evidence="2">
    <location>
        <begin position="110"/>
        <end position="127"/>
    </location>
</feature>
<protein>
    <recommendedName>
        <fullName evidence="3">GAF domain-containing protein</fullName>
    </recommendedName>
</protein>
<feature type="transmembrane region" description="Helical" evidence="2">
    <location>
        <begin position="53"/>
        <end position="74"/>
    </location>
</feature>
<dbReference type="InterPro" id="IPR003018">
    <property type="entry name" value="GAF"/>
</dbReference>
<accession>A0ABQ1L9T1</accession>
<feature type="coiled-coil region" evidence="1">
    <location>
        <begin position="349"/>
        <end position="397"/>
    </location>
</feature>
<gene>
    <name evidence="4" type="ORF">GCM10011506_03140</name>
</gene>
<evidence type="ECO:0000256" key="1">
    <source>
        <dbReference type="SAM" id="Coils"/>
    </source>
</evidence>
<dbReference type="SUPFAM" id="SSF47384">
    <property type="entry name" value="Homodimeric domain of signal transducing histidine kinase"/>
    <property type="match status" value="1"/>
</dbReference>
<dbReference type="EMBL" id="BMEC01000001">
    <property type="protein sequence ID" value="GGC21293.1"/>
    <property type="molecule type" value="Genomic_DNA"/>
</dbReference>
<comment type="caution">
    <text evidence="4">The sequence shown here is derived from an EMBL/GenBank/DDBJ whole genome shotgun (WGS) entry which is preliminary data.</text>
</comment>
<evidence type="ECO:0000313" key="4">
    <source>
        <dbReference type="EMBL" id="GGC21293.1"/>
    </source>
</evidence>
<feature type="transmembrane region" description="Helical" evidence="2">
    <location>
        <begin position="133"/>
        <end position="155"/>
    </location>
</feature>
<keyword evidence="1" id="KW-0175">Coiled coil</keyword>